<dbReference type="Proteomes" id="UP000256220">
    <property type="component" value="Unassembled WGS sequence"/>
</dbReference>
<keyword evidence="2" id="KW-1185">Reference proteome</keyword>
<comment type="caution">
    <text evidence="1">The sequence shown here is derived from an EMBL/GenBank/DDBJ whole genome shotgun (WGS) entry which is preliminary data.</text>
</comment>
<name>A0A2P2FFB2_AMYLU</name>
<dbReference type="EMBL" id="JFBM01000070">
    <property type="protein sequence ID" value="KFU75417.1"/>
    <property type="molecule type" value="Genomic_DNA"/>
</dbReference>
<evidence type="ECO:0000313" key="1">
    <source>
        <dbReference type="EMBL" id="KFU75417.1"/>
    </source>
</evidence>
<organism evidence="1 2">
    <name type="scientific">Amycolatopsis lurida NRRL 2430</name>
    <dbReference type="NCBI Taxonomy" id="1460371"/>
    <lineage>
        <taxon>Bacteria</taxon>
        <taxon>Bacillati</taxon>
        <taxon>Actinomycetota</taxon>
        <taxon>Actinomycetes</taxon>
        <taxon>Pseudonocardiales</taxon>
        <taxon>Pseudonocardiaceae</taxon>
        <taxon>Amycolatopsis</taxon>
    </lineage>
</organism>
<protein>
    <submittedName>
        <fullName evidence="1">Uncharacterized protein</fullName>
    </submittedName>
</protein>
<gene>
    <name evidence="1" type="ORF">BB31_41665</name>
</gene>
<dbReference type="AlphaFoldDB" id="A0A2P2FFB2"/>
<sequence length="274" mass="30319">MGIMDFTTLLPTLRPRGEQLDSDAELAKLMEQDERWDDEGVEEIESYEAGGLATAAFRAPSGLVVGVREFRHTEEQKKRGDELVEKYRAEGIELVMPLANIVGQGDDAETVAVYGGYDTEDSAVQDARRILLESVIDRDVFSQAAGWNTEVVVLARGVDAFTIFRTHVDERVDVTMVENVLWAYAQYAEAVDALATDLTSHKRIRDFPPMTPKIIDAWLRRESAQALAGQARVSLDGALRAFSYQPSMSVADLARSLHTDRGNLSRLISKAAKG</sequence>
<evidence type="ECO:0000313" key="2">
    <source>
        <dbReference type="Proteomes" id="UP000256220"/>
    </source>
</evidence>
<proteinExistence type="predicted"/>
<accession>A0A2P2FFB2</accession>
<reference evidence="1 2" key="1">
    <citation type="journal article" date="2014" name="Genome Announc.">
        <title>Draft Genome Sequence of Amycolatopsis lurida NRRL 2430, Producer of the Glycopeptide Family Antibiotic Ristocetin.</title>
        <authorList>
            <person name="Kwun M.J."/>
            <person name="Hong H.J."/>
        </authorList>
    </citation>
    <scope>NUCLEOTIDE SEQUENCE [LARGE SCALE GENOMIC DNA]</scope>
    <source>
        <strain evidence="1 2">NRRL 2430</strain>
    </source>
</reference>